<reference evidence="23 24" key="1">
    <citation type="submission" date="2013-11" db="EMBL/GenBank/DDBJ databases">
        <title>Genome sequencing of Stegodyphus mimosarum.</title>
        <authorList>
            <person name="Bechsgaard J."/>
        </authorList>
    </citation>
    <scope>NUCLEOTIDE SEQUENCE [LARGE SCALE GENOMIC DNA]</scope>
</reference>
<dbReference type="FunFam" id="1.20.120.680:FF:000001">
    <property type="entry name" value="Formimidoyltransferase cyclodeaminase"/>
    <property type="match status" value="1"/>
</dbReference>
<evidence type="ECO:0000259" key="21">
    <source>
        <dbReference type="SMART" id="SM01221"/>
    </source>
</evidence>
<dbReference type="Proteomes" id="UP000054359">
    <property type="component" value="Unassembled WGS sequence"/>
</dbReference>
<comment type="subcellular location">
    <subcellularLocation>
        <location evidence="2">Cytoplasm</location>
        <location evidence="2">Cytoskeleton</location>
        <location evidence="2">Microtubule organizing center</location>
        <location evidence="2">Centrosome</location>
        <location evidence="2">Centriole</location>
    </subcellularLocation>
    <subcellularLocation>
        <location evidence="3">Golgi apparatus</location>
    </subcellularLocation>
</comment>
<dbReference type="AlphaFoldDB" id="A0A087TCT9"/>
<dbReference type="EC" id="4.3.1.4" evidence="8"/>
<keyword evidence="24" id="KW-1185">Reference proteome</keyword>
<dbReference type="PANTHER" id="PTHR12234:SF0">
    <property type="entry name" value="FORMIMIDOYLTRANSFERASE-CYCLODEAMINASE"/>
    <property type="match status" value="1"/>
</dbReference>
<keyword evidence="17" id="KW-0511">Multifunctional enzyme</keyword>
<evidence type="ECO:0000259" key="22">
    <source>
        <dbReference type="SMART" id="SM01222"/>
    </source>
</evidence>
<dbReference type="GO" id="GO:0030409">
    <property type="term" value="F:glutamate formimidoyltransferase activity"/>
    <property type="evidence" value="ECO:0007669"/>
    <property type="project" value="UniProtKB-EC"/>
</dbReference>
<evidence type="ECO:0000256" key="7">
    <source>
        <dbReference type="ARBA" id="ARBA00012252"/>
    </source>
</evidence>
<dbReference type="Gene3D" id="3.30.990.10">
    <property type="entry name" value="Formiminotransferase, N-terminal subdomain"/>
    <property type="match status" value="1"/>
</dbReference>
<evidence type="ECO:0000313" key="24">
    <source>
        <dbReference type="Proteomes" id="UP000054359"/>
    </source>
</evidence>
<evidence type="ECO:0000256" key="20">
    <source>
        <dbReference type="ARBA" id="ARBA00030029"/>
    </source>
</evidence>
<dbReference type="GO" id="GO:0019557">
    <property type="term" value="P:L-histidine catabolic process to glutamate and formate"/>
    <property type="evidence" value="ECO:0007669"/>
    <property type="project" value="UniProtKB-UniPathway"/>
</dbReference>
<comment type="function">
    <text evidence="18">Folate-dependent enzyme, that displays both transferase and deaminase activity. Serves to channel one-carbon units from formiminoglutamate to the folate pool.</text>
</comment>
<dbReference type="InterPro" id="IPR037064">
    <property type="entry name" value="Formiminotransferase_N_sf"/>
</dbReference>
<dbReference type="STRING" id="407821.A0A087TCT9"/>
<dbReference type="InterPro" id="IPR012886">
    <property type="entry name" value="Formiminotransferase_N"/>
</dbReference>
<dbReference type="Gene3D" id="3.30.70.670">
    <property type="entry name" value="Formiminotransferase, C-terminal subdomain"/>
    <property type="match status" value="1"/>
</dbReference>
<sequence>MKTKIVECVPNFSEGQNQEVIDAISKAVRSTEGVSLLDIDPGPSTNRTVYTFVGSPDAVIEGALNAARVAYDLIDMSKHKGEHPRLGALDVCPFIPVQGVEMEECIYCARKFSEKLAAELKVPVYLYGFASEQEYRKTVPQIRAGEYEGILEKIVKPEWKPDFGPVEFIPNWGATMAGARKFLIAYNVNVLGTKEQAHRIALDIREQGRSKDEPGKLKKCQAIGWWLDESNIAQVSINLTDHDVTPIHIAYEEVCKGAKELKLAVTGSQIVGVVPLRAMLQVAEFYIAKENLFVLEEDQKLHLAINRLGLHSLGPFVPKERIIEYMLPDSEANSLTNKSMQDFIKTVAARTPAPGGGSVAAAVAAMGSALACMVGQLTYGKRQWERYDSQMRRIIPIMHETMKELIAVIDADTSAFNDYMAALKLPKETPEDIAMRETAMEAGLKKAISVPMSLAKSVSKLWDSLKELAAVANFGTKSDIQVGIRCLETGVLGAYYNVTINAEGIKDENYKTGVLNEIEEYRILAEKGCEEVLQILQERRA</sequence>
<evidence type="ECO:0000256" key="10">
    <source>
        <dbReference type="ARBA" id="ARBA00022490"/>
    </source>
</evidence>
<dbReference type="Gene3D" id="1.20.120.680">
    <property type="entry name" value="Formiminotetrahydrofolate cyclodeaminase monomer, up-and-down helical bundle"/>
    <property type="match status" value="1"/>
</dbReference>
<evidence type="ECO:0000256" key="14">
    <source>
        <dbReference type="ARBA" id="ARBA00023034"/>
    </source>
</evidence>
<comment type="pathway">
    <text evidence="4">Amino-acid degradation; L-histidine degradation into L-glutamate; L-glutamate from N-formimidoyl-L-glutamate (transferase route): step 1/1.</text>
</comment>
<feature type="domain" description="Formiminotransferase C-terminal subdomain" evidence="21">
    <location>
        <begin position="182"/>
        <end position="326"/>
    </location>
</feature>
<evidence type="ECO:0000256" key="8">
    <source>
        <dbReference type="ARBA" id="ARBA00012998"/>
    </source>
</evidence>
<keyword evidence="15" id="KW-0206">Cytoskeleton</keyword>
<evidence type="ECO:0000256" key="13">
    <source>
        <dbReference type="ARBA" id="ARBA00022954"/>
    </source>
</evidence>
<evidence type="ECO:0000256" key="2">
    <source>
        <dbReference type="ARBA" id="ARBA00004114"/>
    </source>
</evidence>
<evidence type="ECO:0000256" key="17">
    <source>
        <dbReference type="ARBA" id="ARBA00023268"/>
    </source>
</evidence>
<accession>A0A087TCT9</accession>
<evidence type="ECO:0000256" key="11">
    <source>
        <dbReference type="ARBA" id="ARBA00022679"/>
    </source>
</evidence>
<dbReference type="InterPro" id="IPR037070">
    <property type="entry name" value="Formiminotransferase_C_sf"/>
</dbReference>
<proteinExistence type="inferred from homology"/>
<dbReference type="SUPFAM" id="SSF55116">
    <property type="entry name" value="Formiminotransferase domain of formiminotransferase-cyclodeaminase"/>
    <property type="match status" value="2"/>
</dbReference>
<comment type="similarity">
    <text evidence="6">In the C-terminal section; belongs to the cyclodeaminase/cyclohydrolase family.</text>
</comment>
<dbReference type="SMART" id="SM01221">
    <property type="entry name" value="FTCD"/>
    <property type="match status" value="1"/>
</dbReference>
<dbReference type="GO" id="GO:0005814">
    <property type="term" value="C:centriole"/>
    <property type="evidence" value="ECO:0007669"/>
    <property type="project" value="UniProtKB-SubCell"/>
</dbReference>
<dbReference type="Pfam" id="PF07837">
    <property type="entry name" value="FTCD_N"/>
    <property type="match status" value="1"/>
</dbReference>
<dbReference type="EMBL" id="KK114632">
    <property type="protein sequence ID" value="KFM62928.1"/>
    <property type="molecule type" value="Genomic_DNA"/>
</dbReference>
<keyword evidence="16" id="KW-0456">Lyase</keyword>
<dbReference type="InterPro" id="IPR013802">
    <property type="entry name" value="Formiminotransferase_C"/>
</dbReference>
<comment type="subunit">
    <text evidence="19">Homooctamer, including four polyglutamate binding sites. The subunits are arranged as a tetramer of dimers, and form a planar ring-shaped structure.</text>
</comment>
<evidence type="ECO:0000256" key="1">
    <source>
        <dbReference type="ARBA" id="ARBA00002680"/>
    </source>
</evidence>
<protein>
    <recommendedName>
        <fullName evidence="9">Formimidoyltransferase-cyclodeaminase</fullName>
        <ecNumber evidence="7">2.1.2.5</ecNumber>
        <ecNumber evidence="8">4.3.1.4</ecNumber>
    </recommendedName>
    <alternativeName>
        <fullName evidence="20">Formiminotransferase-cyclodeaminase</fullName>
    </alternativeName>
</protein>
<evidence type="ECO:0000256" key="16">
    <source>
        <dbReference type="ARBA" id="ARBA00023239"/>
    </source>
</evidence>
<keyword evidence="10" id="KW-0963">Cytoplasm</keyword>
<dbReference type="GO" id="GO:0030412">
    <property type="term" value="F:formimidoyltetrahydrofolate cyclodeaminase activity"/>
    <property type="evidence" value="ECO:0007669"/>
    <property type="project" value="UniProtKB-EC"/>
</dbReference>
<dbReference type="SUPFAM" id="SSF101262">
    <property type="entry name" value="Methenyltetrahydrofolate cyclohydrolase-like"/>
    <property type="match status" value="1"/>
</dbReference>
<name>A0A087TCT9_STEMI</name>
<dbReference type="FunFam" id="3.30.70.670:FF:000001">
    <property type="entry name" value="Formimidoyltransferase cyclodeaminase"/>
    <property type="match status" value="1"/>
</dbReference>
<dbReference type="SMART" id="SM01222">
    <property type="entry name" value="FTCD_N"/>
    <property type="match status" value="1"/>
</dbReference>
<dbReference type="NCBIfam" id="TIGR02024">
    <property type="entry name" value="FtcD"/>
    <property type="match status" value="1"/>
</dbReference>
<dbReference type="UniPathway" id="UPA00379">
    <property type="reaction ID" value="UER00555"/>
</dbReference>
<dbReference type="InterPro" id="IPR051623">
    <property type="entry name" value="FTCD"/>
</dbReference>
<dbReference type="Pfam" id="PF04961">
    <property type="entry name" value="FTCD_C"/>
    <property type="match status" value="1"/>
</dbReference>
<dbReference type="GO" id="GO:0005794">
    <property type="term" value="C:Golgi apparatus"/>
    <property type="evidence" value="ECO:0007669"/>
    <property type="project" value="UniProtKB-SubCell"/>
</dbReference>
<dbReference type="OMA" id="TYGKRQW"/>
<comment type="function">
    <text evidence="1">Binds and promotes bundling of vimentin filaments originating from the Golgi.</text>
</comment>
<evidence type="ECO:0000256" key="9">
    <source>
        <dbReference type="ARBA" id="ARBA00017787"/>
    </source>
</evidence>
<dbReference type="Pfam" id="PF02971">
    <property type="entry name" value="FTCD"/>
    <property type="match status" value="1"/>
</dbReference>
<dbReference type="GO" id="GO:0019556">
    <property type="term" value="P:L-histidine catabolic process to glutamate and formamide"/>
    <property type="evidence" value="ECO:0007669"/>
    <property type="project" value="UniProtKB-UniPathway"/>
</dbReference>
<evidence type="ECO:0000256" key="15">
    <source>
        <dbReference type="ARBA" id="ARBA00023212"/>
    </source>
</evidence>
<feature type="domain" description="Formiminotransferase N-terminal subdomain" evidence="22">
    <location>
        <begin position="4"/>
        <end position="181"/>
    </location>
</feature>
<dbReference type="PANTHER" id="PTHR12234">
    <property type="entry name" value="FORMIMINOTRANSFERASE-CYCLODEAMINASE"/>
    <property type="match status" value="1"/>
</dbReference>
<evidence type="ECO:0000256" key="18">
    <source>
        <dbReference type="ARBA" id="ARBA00025506"/>
    </source>
</evidence>
<evidence type="ECO:0000256" key="4">
    <source>
        <dbReference type="ARBA" id="ARBA00005082"/>
    </source>
</evidence>
<feature type="non-terminal residue" evidence="23">
    <location>
        <position position="541"/>
    </location>
</feature>
<evidence type="ECO:0000256" key="12">
    <source>
        <dbReference type="ARBA" id="ARBA00022808"/>
    </source>
</evidence>
<dbReference type="InterPro" id="IPR036178">
    <property type="entry name" value="Formintransfe-cycloase-like_sf"/>
</dbReference>
<dbReference type="OrthoDB" id="48036at2759"/>
<gene>
    <name evidence="23" type="ORF">X975_06667</name>
</gene>
<evidence type="ECO:0000256" key="5">
    <source>
        <dbReference type="ARBA" id="ARBA00008297"/>
    </source>
</evidence>
<keyword evidence="11 23" id="KW-0808">Transferase</keyword>
<dbReference type="InterPro" id="IPR007044">
    <property type="entry name" value="Cyclodeamin/CycHdrlase"/>
</dbReference>
<keyword evidence="12" id="KW-0369">Histidine metabolism</keyword>
<dbReference type="InterPro" id="IPR004227">
    <property type="entry name" value="Formiminotransferase_cat"/>
</dbReference>
<comment type="similarity">
    <text evidence="5">In the N-terminal section; belongs to the formiminotransferase family.</text>
</comment>
<keyword evidence="13" id="KW-0290">Folate-binding</keyword>
<organism evidence="23 24">
    <name type="scientific">Stegodyphus mimosarum</name>
    <name type="common">African social velvet spider</name>
    <dbReference type="NCBI Taxonomy" id="407821"/>
    <lineage>
        <taxon>Eukaryota</taxon>
        <taxon>Metazoa</taxon>
        <taxon>Ecdysozoa</taxon>
        <taxon>Arthropoda</taxon>
        <taxon>Chelicerata</taxon>
        <taxon>Arachnida</taxon>
        <taxon>Araneae</taxon>
        <taxon>Araneomorphae</taxon>
        <taxon>Entelegynae</taxon>
        <taxon>Eresoidea</taxon>
        <taxon>Eresidae</taxon>
        <taxon>Stegodyphus</taxon>
    </lineage>
</organism>
<evidence type="ECO:0000313" key="23">
    <source>
        <dbReference type="EMBL" id="KFM62928.1"/>
    </source>
</evidence>
<dbReference type="InterPro" id="IPR022384">
    <property type="entry name" value="FormiminoTrfase_cat_dom_sf"/>
</dbReference>
<evidence type="ECO:0000256" key="3">
    <source>
        <dbReference type="ARBA" id="ARBA00004555"/>
    </source>
</evidence>
<dbReference type="GO" id="GO:0005542">
    <property type="term" value="F:folic acid binding"/>
    <property type="evidence" value="ECO:0007669"/>
    <property type="project" value="UniProtKB-KW"/>
</dbReference>
<dbReference type="FunFam" id="3.30.990.10:FF:000001">
    <property type="entry name" value="Formimidoyltransferase cyclodeaminase"/>
    <property type="match status" value="1"/>
</dbReference>
<keyword evidence="14" id="KW-0333">Golgi apparatus</keyword>
<evidence type="ECO:0000256" key="6">
    <source>
        <dbReference type="ARBA" id="ARBA00010825"/>
    </source>
</evidence>
<evidence type="ECO:0000256" key="19">
    <source>
        <dbReference type="ARBA" id="ARBA00025915"/>
    </source>
</evidence>
<dbReference type="EC" id="2.1.2.5" evidence="7"/>